<feature type="transmembrane region" description="Helical" evidence="1">
    <location>
        <begin position="64"/>
        <end position="83"/>
    </location>
</feature>
<dbReference type="Gene3D" id="1.10.1760.20">
    <property type="match status" value="1"/>
</dbReference>
<keyword evidence="3" id="KW-1185">Reference proteome</keyword>
<protein>
    <submittedName>
        <fullName evidence="2">ThiW protein</fullName>
    </submittedName>
</protein>
<dbReference type="Pfam" id="PF09512">
    <property type="entry name" value="ThiW"/>
    <property type="match status" value="1"/>
</dbReference>
<feature type="transmembrane region" description="Helical" evidence="1">
    <location>
        <begin position="123"/>
        <end position="148"/>
    </location>
</feature>
<keyword evidence="1" id="KW-1133">Transmembrane helix</keyword>
<dbReference type="RefSeq" id="WP_003777925.1">
    <property type="nucleotide sequence ID" value="NZ_JH992959.1"/>
</dbReference>
<comment type="caution">
    <text evidence="2">The sequence shown here is derived from an EMBL/GenBank/DDBJ whole genome shotgun (WGS) entry which is preliminary data.</text>
</comment>
<evidence type="ECO:0000313" key="3">
    <source>
        <dbReference type="Proteomes" id="UP000009875"/>
    </source>
</evidence>
<keyword evidence="1" id="KW-0472">Membrane</keyword>
<dbReference type="STRING" id="883081.HMPREF9698_00957"/>
<feature type="transmembrane region" description="Helical" evidence="1">
    <location>
        <begin position="6"/>
        <end position="25"/>
    </location>
</feature>
<feature type="transmembrane region" description="Helical" evidence="1">
    <location>
        <begin position="37"/>
        <end position="58"/>
    </location>
</feature>
<feature type="transmembrane region" description="Helical" evidence="1">
    <location>
        <begin position="90"/>
        <end position="111"/>
    </location>
</feature>
<evidence type="ECO:0000313" key="2">
    <source>
        <dbReference type="EMBL" id="EKU93425.1"/>
    </source>
</evidence>
<dbReference type="HOGENOM" id="CLU_100509_2_0_9"/>
<dbReference type="PIRSF" id="PIRSF024534">
    <property type="entry name" value="ThiW"/>
    <property type="match status" value="1"/>
</dbReference>
<proteinExistence type="predicted"/>
<dbReference type="OrthoDB" id="5516776at2"/>
<sequence>MTTKKLSRLAIFIALSFVLSTVIVFPNMAPAQHMMNVVGAMVLGPVYNAIAAFVSGLFRMALSGRAFIATSGWVGALLSGLVYKHTKNILWTGLSEVVGSGILSAFVYYFPMKFIYGLDLPNAGYYIPFFLPSALVGAIIGVLVLAALRKVDAFH</sequence>
<dbReference type="AlphaFoldDB" id="K9EW65"/>
<organism evidence="2 3">
    <name type="scientific">Alloiococcus otitis ATCC 51267</name>
    <dbReference type="NCBI Taxonomy" id="883081"/>
    <lineage>
        <taxon>Bacteria</taxon>
        <taxon>Bacillati</taxon>
        <taxon>Bacillota</taxon>
        <taxon>Bacilli</taxon>
        <taxon>Lactobacillales</taxon>
        <taxon>Carnobacteriaceae</taxon>
        <taxon>Alloiococcus</taxon>
    </lineage>
</organism>
<gene>
    <name evidence="2" type="ORF">HMPREF9698_00957</name>
</gene>
<reference evidence="2 3" key="1">
    <citation type="submission" date="2012-09" db="EMBL/GenBank/DDBJ databases">
        <title>The Genome Sequence of Alloiococcus otitis ATCC 51267.</title>
        <authorList>
            <consortium name="The Broad Institute Genome Sequencing Platform"/>
            <person name="Earl A."/>
            <person name="Ward D."/>
            <person name="Feldgarden M."/>
            <person name="Gevers D."/>
            <person name="Huys G."/>
            <person name="Walker B."/>
            <person name="Young S.K."/>
            <person name="Zeng Q."/>
            <person name="Gargeya S."/>
            <person name="Fitzgerald M."/>
            <person name="Haas B."/>
            <person name="Abouelleil A."/>
            <person name="Alvarado L."/>
            <person name="Arachchi H.M."/>
            <person name="Berlin A.M."/>
            <person name="Chapman S.B."/>
            <person name="Goldberg J."/>
            <person name="Griggs A."/>
            <person name="Gujja S."/>
            <person name="Hansen M."/>
            <person name="Howarth C."/>
            <person name="Imamovic A."/>
            <person name="Larimer J."/>
            <person name="McCowen C."/>
            <person name="Montmayeur A."/>
            <person name="Murphy C."/>
            <person name="Neiman D."/>
            <person name="Pearson M."/>
            <person name="Priest M."/>
            <person name="Roberts A."/>
            <person name="Saif S."/>
            <person name="Shea T."/>
            <person name="Sisk P."/>
            <person name="Sykes S."/>
            <person name="Wortman J."/>
            <person name="Nusbaum C."/>
            <person name="Birren B."/>
        </authorList>
    </citation>
    <scope>NUCLEOTIDE SEQUENCE [LARGE SCALE GENOMIC DNA]</scope>
    <source>
        <strain evidence="2 3">ATCC 51267</strain>
    </source>
</reference>
<dbReference type="NCBIfam" id="TIGR02359">
    <property type="entry name" value="thiW"/>
    <property type="match status" value="1"/>
</dbReference>
<dbReference type="eggNOG" id="COG4732">
    <property type="taxonomic scope" value="Bacteria"/>
</dbReference>
<dbReference type="EMBL" id="AGXA01000020">
    <property type="protein sequence ID" value="EKU93425.1"/>
    <property type="molecule type" value="Genomic_DNA"/>
</dbReference>
<accession>K9EW65</accession>
<evidence type="ECO:0000256" key="1">
    <source>
        <dbReference type="SAM" id="Phobius"/>
    </source>
</evidence>
<name>K9EW65_9LACT</name>
<dbReference type="InterPro" id="IPR012652">
    <property type="entry name" value="ThiW"/>
</dbReference>
<dbReference type="Proteomes" id="UP000009875">
    <property type="component" value="Unassembled WGS sequence"/>
</dbReference>
<keyword evidence="1" id="KW-0812">Transmembrane</keyword>